<dbReference type="OrthoDB" id="3231000at2759"/>
<feature type="transmembrane region" description="Helical" evidence="5">
    <location>
        <begin position="369"/>
        <end position="389"/>
    </location>
</feature>
<dbReference type="InterPro" id="IPR045863">
    <property type="entry name" value="CorA_TM1_TM2"/>
</dbReference>
<dbReference type="InterPro" id="IPR002523">
    <property type="entry name" value="MgTranspt_CorA/ZnTranspt_ZntB"/>
</dbReference>
<reference evidence="6" key="1">
    <citation type="submission" date="2021-10" db="EMBL/GenBank/DDBJ databases">
        <authorList>
            <person name="Piombo E."/>
        </authorList>
    </citation>
    <scope>NUCLEOTIDE SEQUENCE</scope>
</reference>
<evidence type="ECO:0000256" key="4">
    <source>
        <dbReference type="ARBA" id="ARBA00023136"/>
    </source>
</evidence>
<dbReference type="Gene3D" id="1.20.58.340">
    <property type="entry name" value="Magnesium transport protein CorA, transmembrane region"/>
    <property type="match status" value="1"/>
</dbReference>
<evidence type="ECO:0000313" key="6">
    <source>
        <dbReference type="EMBL" id="CAH0050999.1"/>
    </source>
</evidence>
<accession>A0A9N9Z8Z9</accession>
<keyword evidence="4 5" id="KW-0472">Membrane</keyword>
<evidence type="ECO:0000313" key="7">
    <source>
        <dbReference type="Proteomes" id="UP000775872"/>
    </source>
</evidence>
<keyword evidence="3 5" id="KW-1133">Transmembrane helix</keyword>
<keyword evidence="7" id="KW-1185">Reference proteome</keyword>
<feature type="transmembrane region" description="Helical" evidence="5">
    <location>
        <begin position="339"/>
        <end position="357"/>
    </location>
</feature>
<gene>
    <name evidence="6" type="ORF">CSOL1703_00015892</name>
</gene>
<dbReference type="PANTHER" id="PTHR46494">
    <property type="entry name" value="CORA FAMILY METAL ION TRANSPORTER (EUROFUNG)"/>
    <property type="match status" value="1"/>
</dbReference>
<dbReference type="GO" id="GO:0015087">
    <property type="term" value="F:cobalt ion transmembrane transporter activity"/>
    <property type="evidence" value="ECO:0007669"/>
    <property type="project" value="TreeGrafter"/>
</dbReference>
<dbReference type="GO" id="GO:0000287">
    <property type="term" value="F:magnesium ion binding"/>
    <property type="evidence" value="ECO:0007669"/>
    <property type="project" value="TreeGrafter"/>
</dbReference>
<comment type="subcellular location">
    <subcellularLocation>
        <location evidence="1">Cell membrane</location>
        <topology evidence="1">Multi-pass membrane protein</topology>
    </subcellularLocation>
</comment>
<name>A0A9N9Z8Z9_9HYPO</name>
<evidence type="ECO:0000256" key="1">
    <source>
        <dbReference type="ARBA" id="ARBA00004651"/>
    </source>
</evidence>
<dbReference type="GO" id="GO:0005886">
    <property type="term" value="C:plasma membrane"/>
    <property type="evidence" value="ECO:0007669"/>
    <property type="project" value="UniProtKB-SubCell"/>
</dbReference>
<dbReference type="PANTHER" id="PTHR46494:SF1">
    <property type="entry name" value="CORA FAMILY METAL ION TRANSPORTER (EUROFUNG)"/>
    <property type="match status" value="1"/>
</dbReference>
<keyword evidence="2 5" id="KW-0812">Transmembrane</keyword>
<dbReference type="AlphaFoldDB" id="A0A9N9Z8Z9"/>
<dbReference type="EMBL" id="CABFOC020000039">
    <property type="protein sequence ID" value="CAH0050999.1"/>
    <property type="molecule type" value="Genomic_DNA"/>
</dbReference>
<comment type="caution">
    <text evidence="6">The sequence shown here is derived from an EMBL/GenBank/DDBJ whole genome shotgun (WGS) entry which is preliminary data.</text>
</comment>
<evidence type="ECO:0000256" key="5">
    <source>
        <dbReference type="SAM" id="Phobius"/>
    </source>
</evidence>
<evidence type="ECO:0000256" key="3">
    <source>
        <dbReference type="ARBA" id="ARBA00022989"/>
    </source>
</evidence>
<proteinExistence type="predicted"/>
<dbReference type="Proteomes" id="UP000775872">
    <property type="component" value="Unassembled WGS sequence"/>
</dbReference>
<dbReference type="SUPFAM" id="SSF144083">
    <property type="entry name" value="Magnesium transport protein CorA, transmembrane region"/>
    <property type="match status" value="1"/>
</dbReference>
<dbReference type="GO" id="GO:0050897">
    <property type="term" value="F:cobalt ion binding"/>
    <property type="evidence" value="ECO:0007669"/>
    <property type="project" value="TreeGrafter"/>
</dbReference>
<sequence>MPLEALSLPSSQENLVRISFCIVVRSPNPISQSNSDVERALLRSEKILRDEGRYGASRFRKVNIHDDRTYSLEESMAFTIVQGSNPDQKWNGTITPSAHVNPTRLDLTIPAVAAIILTDHGRPSTYQHGIPSSTYDENGRPATTLPIVPYDMPPNSSRKTSINEQSTDSFSYFDPFHPLKKVALFDETDFQLASQDPFFLLSSILRTSFLSWTQLLKVLANTVARCHDKLTLPQSQLHYYLSQLRSCIAMVNHIKEVLLENQDIIRNGGHSKWPKASTEQTRLRKQQLQSQLVADHECLLSRCDHLLDGCESTTTALLGFAQLMASERSISQAKEVQRLTAMAAIFIPVTFATGIFGMNIKEFEPAPRWWYPFTVALVLVLVTTTFLTYKAWKTLLVGFWHDHVIPLWRGLRRGQQW</sequence>
<organism evidence="6 7">
    <name type="scientific">Clonostachys solani</name>
    <dbReference type="NCBI Taxonomy" id="160281"/>
    <lineage>
        <taxon>Eukaryota</taxon>
        <taxon>Fungi</taxon>
        <taxon>Dikarya</taxon>
        <taxon>Ascomycota</taxon>
        <taxon>Pezizomycotina</taxon>
        <taxon>Sordariomycetes</taxon>
        <taxon>Hypocreomycetidae</taxon>
        <taxon>Hypocreales</taxon>
        <taxon>Bionectriaceae</taxon>
        <taxon>Clonostachys</taxon>
    </lineage>
</organism>
<dbReference type="Pfam" id="PF01544">
    <property type="entry name" value="CorA"/>
    <property type="match status" value="1"/>
</dbReference>
<protein>
    <submittedName>
        <fullName evidence="6">Uncharacterized protein</fullName>
    </submittedName>
</protein>
<dbReference type="GO" id="GO:0015095">
    <property type="term" value="F:magnesium ion transmembrane transporter activity"/>
    <property type="evidence" value="ECO:0007669"/>
    <property type="project" value="TreeGrafter"/>
</dbReference>
<evidence type="ECO:0000256" key="2">
    <source>
        <dbReference type="ARBA" id="ARBA00022692"/>
    </source>
</evidence>